<dbReference type="RefSeq" id="YP_009568410.1">
    <property type="nucleotide sequence ID" value="NC_041247.1"/>
</dbReference>
<sequence length="57" mass="6538">MPQLSPHNLFSILISLYISMSLLILLTHISSLKVNNVETKTTYSNKELAKHITYTYL</sequence>
<dbReference type="CTD" id="4509"/>
<proteinExistence type="predicted"/>
<geneLocation type="mitochondrion" evidence="2"/>
<keyword evidence="2" id="KW-0496">Mitochondrion</keyword>
<dbReference type="GeneID" id="39411735"/>
<dbReference type="EMBL" id="MK488030">
    <property type="protein sequence ID" value="QBL02338.1"/>
    <property type="molecule type" value="Genomic_DNA"/>
</dbReference>
<keyword evidence="1" id="KW-1133">Transmembrane helix</keyword>
<gene>
    <name evidence="2" type="primary">ATP8</name>
</gene>
<dbReference type="AlphaFoldDB" id="A0A481ZPR4"/>
<name>A0A481ZPR4_HELPO</name>
<accession>A0A481ZPR4</accession>
<organism evidence="2">
    <name type="scientific">Helix pomatia</name>
    <name type="common">Roman snail</name>
    <name type="synonym">Edible snail</name>
    <dbReference type="NCBI Taxonomy" id="6536"/>
    <lineage>
        <taxon>Eukaryota</taxon>
        <taxon>Metazoa</taxon>
        <taxon>Spiralia</taxon>
        <taxon>Lophotrochozoa</taxon>
        <taxon>Mollusca</taxon>
        <taxon>Gastropoda</taxon>
        <taxon>Heterobranchia</taxon>
        <taxon>Euthyneura</taxon>
        <taxon>Panpulmonata</taxon>
        <taxon>Eupulmonata</taxon>
        <taxon>Stylommatophora</taxon>
        <taxon>Helicina</taxon>
        <taxon>Helicoidea</taxon>
        <taxon>Helicidae</taxon>
        <taxon>Helix</taxon>
    </lineage>
</organism>
<evidence type="ECO:0000256" key="1">
    <source>
        <dbReference type="SAM" id="Phobius"/>
    </source>
</evidence>
<feature type="transmembrane region" description="Helical" evidence="1">
    <location>
        <begin position="6"/>
        <end position="26"/>
    </location>
</feature>
<protein>
    <submittedName>
        <fullName evidence="2">ATP synthase F0 subunit 8</fullName>
    </submittedName>
</protein>
<keyword evidence="1" id="KW-0812">Transmembrane</keyword>
<keyword evidence="1" id="KW-0472">Membrane</keyword>
<evidence type="ECO:0000313" key="2">
    <source>
        <dbReference type="EMBL" id="QBL02338.1"/>
    </source>
</evidence>
<reference evidence="2" key="1">
    <citation type="journal article" date="2019" name="Mitochondrial DNA Part B Resour">
        <title>The complete mitogenome of the Roman snail Helix pomatia Linnaeus 1758 (Stylommatophora: Helicidae).</title>
        <authorList>
            <person name="Groenenberg D.S.J."/>
            <person name="Duijm E."/>
        </authorList>
    </citation>
    <scope>NUCLEOTIDE SEQUENCE</scope>
</reference>